<comment type="caution">
    <text evidence="2">The sequence shown here is derived from an EMBL/GenBank/DDBJ whole genome shotgun (WGS) entry which is preliminary data.</text>
</comment>
<dbReference type="RefSeq" id="WP_113036032.1">
    <property type="nucleotide sequence ID" value="NZ_QMFB01000039.1"/>
</dbReference>
<dbReference type="SUPFAM" id="SSF51658">
    <property type="entry name" value="Xylose isomerase-like"/>
    <property type="match status" value="1"/>
</dbReference>
<dbReference type="Proteomes" id="UP000250369">
    <property type="component" value="Unassembled WGS sequence"/>
</dbReference>
<dbReference type="AlphaFoldDB" id="A0A329LXC2"/>
<sequence length="269" mass="30801">MKLKLFKAQWGMTGTLEQQFAQIAEAGYQGIEGPPPAKENEKLFRSLLDSYKLDYIAGIHSDGDHIASFRERAERAAEFQPLLITSHSGRDYMEWSEQLSFFENALGIEQRLGIPFAHETHRGRAMFTPWTTARLLREFPELKLNADFSHWVVVTESFLEEQKANVELAVSRAIHVHGRVGFRHGPQVPDPAAPEYAAELQAHEAWWDDICRTRAAQGVDVFTFTPEFGPPGYMHTMPYTKQPLADLWSVCLWMGKRFADRFNEQYPQG</sequence>
<evidence type="ECO:0000259" key="1">
    <source>
        <dbReference type="Pfam" id="PF01261"/>
    </source>
</evidence>
<organism evidence="2 3">
    <name type="scientific">Paenibacillus contaminans</name>
    <dbReference type="NCBI Taxonomy" id="450362"/>
    <lineage>
        <taxon>Bacteria</taxon>
        <taxon>Bacillati</taxon>
        <taxon>Bacillota</taxon>
        <taxon>Bacilli</taxon>
        <taxon>Bacillales</taxon>
        <taxon>Paenibacillaceae</taxon>
        <taxon>Paenibacillus</taxon>
    </lineage>
</organism>
<dbReference type="EMBL" id="QMFB01000039">
    <property type="protein sequence ID" value="RAV11133.1"/>
    <property type="molecule type" value="Genomic_DNA"/>
</dbReference>
<evidence type="ECO:0000313" key="3">
    <source>
        <dbReference type="Proteomes" id="UP000250369"/>
    </source>
</evidence>
<gene>
    <name evidence="2" type="ORF">DQG23_36825</name>
</gene>
<reference evidence="2 3" key="1">
    <citation type="journal article" date="2009" name="Int. J. Syst. Evol. Microbiol.">
        <title>Paenibacillus contaminans sp. nov., isolated from a contaminated laboratory plate.</title>
        <authorList>
            <person name="Chou J.H."/>
            <person name="Lee J.H."/>
            <person name="Lin M.C."/>
            <person name="Chang P.S."/>
            <person name="Arun A.B."/>
            <person name="Young C.C."/>
            <person name="Chen W.M."/>
        </authorList>
    </citation>
    <scope>NUCLEOTIDE SEQUENCE [LARGE SCALE GENOMIC DNA]</scope>
    <source>
        <strain evidence="2 3">CKOBP-6</strain>
    </source>
</reference>
<name>A0A329LXC2_9BACL</name>
<dbReference type="Gene3D" id="3.20.20.150">
    <property type="entry name" value="Divalent-metal-dependent TIM barrel enzymes"/>
    <property type="match status" value="1"/>
</dbReference>
<protein>
    <submittedName>
        <fullName evidence="2">Sugar phosphate isomerase/epimerase</fullName>
    </submittedName>
</protein>
<evidence type="ECO:0000313" key="2">
    <source>
        <dbReference type="EMBL" id="RAV11133.1"/>
    </source>
</evidence>
<dbReference type="InterPro" id="IPR036237">
    <property type="entry name" value="Xyl_isomerase-like_sf"/>
</dbReference>
<keyword evidence="3" id="KW-1185">Reference proteome</keyword>
<dbReference type="Pfam" id="PF01261">
    <property type="entry name" value="AP_endonuc_2"/>
    <property type="match status" value="1"/>
</dbReference>
<feature type="domain" description="Xylose isomerase-like TIM barrel" evidence="1">
    <location>
        <begin position="20"/>
        <end position="177"/>
    </location>
</feature>
<dbReference type="InterPro" id="IPR013022">
    <property type="entry name" value="Xyl_isomerase-like_TIM-brl"/>
</dbReference>
<proteinExistence type="predicted"/>
<dbReference type="OrthoDB" id="2555274at2"/>
<dbReference type="GO" id="GO:0016853">
    <property type="term" value="F:isomerase activity"/>
    <property type="evidence" value="ECO:0007669"/>
    <property type="project" value="UniProtKB-KW"/>
</dbReference>
<keyword evidence="2" id="KW-0413">Isomerase</keyword>
<accession>A0A329LXC2</accession>